<evidence type="ECO:0000256" key="2">
    <source>
        <dbReference type="ARBA" id="ARBA00006671"/>
    </source>
</evidence>
<name>A0A0M3KL51_ECOLX</name>
<evidence type="ECO:0000313" key="6">
    <source>
        <dbReference type="PDB" id="5AFO"/>
    </source>
</evidence>
<dbReference type="GO" id="GO:0009289">
    <property type="term" value="C:pilus"/>
    <property type="evidence" value="ECO:0007669"/>
    <property type="project" value="UniProtKB-SubCell"/>
</dbReference>
<feature type="disulfide bond" evidence="7">
    <location>
        <begin position="184"/>
        <end position="226"/>
    </location>
</feature>
<organism evidence="6">
    <name type="scientific">Escherichia coli LF82</name>
    <dbReference type="NCBI Taxonomy" id="591946"/>
    <lineage>
        <taxon>Bacteria</taxon>
        <taxon>Pseudomonadati</taxon>
        <taxon>Pseudomonadota</taxon>
        <taxon>Gammaproteobacteria</taxon>
        <taxon>Enterobacterales</taxon>
        <taxon>Enterobacteriaceae</taxon>
        <taxon>Escherichia</taxon>
    </lineage>
</organism>
<protein>
    <submittedName>
        <fullName evidence="6">Fimbriae</fullName>
    </submittedName>
</protein>
<feature type="domain" description="Fimbrial-type adhesion" evidence="5">
    <location>
        <begin position="174"/>
        <end position="324"/>
    </location>
</feature>
<dbReference type="InterPro" id="IPR000259">
    <property type="entry name" value="Adhesion_dom_fimbrial"/>
</dbReference>
<dbReference type="Pfam" id="PF00419">
    <property type="entry name" value="Fimbrial"/>
    <property type="match status" value="1"/>
</dbReference>
<comment type="subcellular location">
    <subcellularLocation>
        <location evidence="1">Fimbrium</location>
    </subcellularLocation>
</comment>
<dbReference type="PDBsum" id="5AFO"/>
<feature type="disulfide bond" evidence="7">
    <location>
        <begin position="6"/>
        <end position="52"/>
    </location>
</feature>
<dbReference type="Gene3D" id="2.60.40.1090">
    <property type="entry name" value="Fimbrial-type adhesion domain"/>
    <property type="match status" value="1"/>
</dbReference>
<keyword evidence="3" id="KW-0732">Signal</keyword>
<dbReference type="GO" id="GO:0043709">
    <property type="term" value="P:cell adhesion involved in single-species biofilm formation"/>
    <property type="evidence" value="ECO:0007669"/>
    <property type="project" value="TreeGrafter"/>
</dbReference>
<keyword evidence="4" id="KW-0281">Fimbrium</keyword>
<dbReference type="InterPro" id="IPR050263">
    <property type="entry name" value="Bact_Fimbrial_Adh_Pro"/>
</dbReference>
<feature type="disulfide bond" evidence="7">
    <location>
        <begin position="54"/>
        <end position="118"/>
    </location>
</feature>
<dbReference type="NCBIfam" id="NF011753">
    <property type="entry name" value="PRK15206.1"/>
    <property type="match status" value="1"/>
</dbReference>
<dbReference type="InterPro" id="IPR008966">
    <property type="entry name" value="Adhesion_dom_sf"/>
</dbReference>
<dbReference type="SUPFAM" id="SSF49401">
    <property type="entry name" value="Bacterial adhesins"/>
    <property type="match status" value="1"/>
</dbReference>
<dbReference type="PANTHER" id="PTHR33420:SF31">
    <property type="entry name" value="TYPE 1 FIMBRIN D-MANNOSE SPECIFIC ADHESIN"/>
    <property type="match status" value="1"/>
</dbReference>
<dbReference type="SMR" id="A0A0M3KL51"/>
<evidence type="ECO:0000256" key="3">
    <source>
        <dbReference type="ARBA" id="ARBA00022729"/>
    </source>
</evidence>
<dbReference type="EvolutionaryTrace" id="A0A0M3KL51"/>
<keyword evidence="6 7" id="KW-0002">3D-structure</keyword>
<dbReference type="AlphaFoldDB" id="A0A0M3KL51"/>
<evidence type="ECO:0000256" key="4">
    <source>
        <dbReference type="ARBA" id="ARBA00023263"/>
    </source>
</evidence>
<dbReference type="PDB" id="5AFO">
    <property type="method" value="X-ray"/>
    <property type="resolution" value="1.82 A"/>
    <property type="chains" value="A/B=1-326"/>
</dbReference>
<evidence type="ECO:0007829" key="7">
    <source>
        <dbReference type="PDB" id="5AFO"/>
    </source>
</evidence>
<dbReference type="InterPro" id="IPR036937">
    <property type="entry name" value="Adhesion_dom_fimbrial_sf"/>
</dbReference>
<reference evidence="6 7" key="1">
    <citation type="journal article" date="2015" name="Acta Crystallogr. D">
        <title>Structural and adhesive properties of the long polar fimbriae protein LpfD from adherent-invasive Escherichia coli.</title>
        <authorList>
            <person name="Coppens F."/>
            <person name="Iyyathurai J."/>
            <person name="Ruer S."/>
            <person name="Fioravanti A."/>
            <person name="Taganna J."/>
            <person name="Vereecke L."/>
            <person name="De Greve H."/>
            <person name="Remaut H."/>
        </authorList>
    </citation>
    <scope>X-RAY CRYSTALLOGRAPHY (1.82 ANGSTROMS)</scope>
    <scope>DISULFIDE BONDS</scope>
</reference>
<evidence type="ECO:0000256" key="1">
    <source>
        <dbReference type="ARBA" id="ARBA00004561"/>
    </source>
</evidence>
<accession>A0A0M3KL51</accession>
<sequence length="362" mass="38590">ADWGPCRTASGDPFIFVTSFTKNIQNPTDNVTGQTYPDFYQWALGDKYSGVCECPSPNPTEARPTLYKTESTLAAGHNSTYFKITNNLEVSTRVYIANVGNVQVPFINKSNSQPGRECDQPTFGWTTGSKGQLSLYIAKPFVGEQNIPQTIIVSVFGTKKENVYSSVPISQVLLSGKVTVTQGCELAAGTSLDIDFGEYQAHDFKGRTGQPPQNVQKIQKELTFNCTNISDGVHIYLSLEGTPNAAYPSAISLGNADVGAVIEDGKGNILKPNDSNSLLEMNPGSLYEYVKRKVTTTITAYPVSTTGKLPAAGDYSGVATMHVELDGGGGGGGGGGATTDLGAKGTLKFSLKISQGHHHHHH</sequence>
<evidence type="ECO:0000259" key="5">
    <source>
        <dbReference type="Pfam" id="PF00419"/>
    </source>
</evidence>
<dbReference type="PANTHER" id="PTHR33420">
    <property type="entry name" value="FIMBRIAL SUBUNIT ELFA-RELATED"/>
    <property type="match status" value="1"/>
</dbReference>
<proteinExistence type="evidence at protein level"/>
<comment type="similarity">
    <text evidence="2">Belongs to the fimbrial protein family.</text>
</comment>